<reference evidence="1" key="1">
    <citation type="submission" date="2021-02" db="EMBL/GenBank/DDBJ databases">
        <authorList>
            <person name="Nowell W R."/>
        </authorList>
    </citation>
    <scope>NUCLEOTIDE SEQUENCE</scope>
</reference>
<dbReference type="Proteomes" id="UP000663836">
    <property type="component" value="Unassembled WGS sequence"/>
</dbReference>
<evidence type="ECO:0000313" key="2">
    <source>
        <dbReference type="Proteomes" id="UP000663836"/>
    </source>
</evidence>
<evidence type="ECO:0000313" key="1">
    <source>
        <dbReference type="EMBL" id="CAF4366014.1"/>
    </source>
</evidence>
<comment type="caution">
    <text evidence="1">The sequence shown here is derived from an EMBL/GenBank/DDBJ whole genome shotgun (WGS) entry which is preliminary data.</text>
</comment>
<gene>
    <name evidence="1" type="ORF">JBS370_LOCUS42378</name>
</gene>
<proteinExistence type="predicted"/>
<name>A0A820M152_9BILA</name>
<sequence length="76" mass="8802">MFTHFNGRCLVYCVIRCSLSIVTNNSILPSSRICICILKSDLSNFYLTQNLVKLRHTIPTTTDIIEKLPSFYYLVR</sequence>
<organism evidence="1 2">
    <name type="scientific">Rotaria sordida</name>
    <dbReference type="NCBI Taxonomy" id="392033"/>
    <lineage>
        <taxon>Eukaryota</taxon>
        <taxon>Metazoa</taxon>
        <taxon>Spiralia</taxon>
        <taxon>Gnathifera</taxon>
        <taxon>Rotifera</taxon>
        <taxon>Eurotatoria</taxon>
        <taxon>Bdelloidea</taxon>
        <taxon>Philodinida</taxon>
        <taxon>Philodinidae</taxon>
        <taxon>Rotaria</taxon>
    </lineage>
</organism>
<dbReference type="AlphaFoldDB" id="A0A820M152"/>
<accession>A0A820M152</accession>
<protein>
    <submittedName>
        <fullName evidence="1">Uncharacterized protein</fullName>
    </submittedName>
</protein>
<feature type="non-terminal residue" evidence="1">
    <location>
        <position position="76"/>
    </location>
</feature>
<dbReference type="EMBL" id="CAJOBD010055646">
    <property type="protein sequence ID" value="CAF4366014.1"/>
    <property type="molecule type" value="Genomic_DNA"/>
</dbReference>